<dbReference type="EMBL" id="JASGXD010000005">
    <property type="protein sequence ID" value="KAK6005885.1"/>
    <property type="molecule type" value="Genomic_DNA"/>
</dbReference>
<sequence>MASPSRWTSIPRRDSTSSSSSHSVDPLSQQQPAQAKPEPTAKVRSLKDKQSMGSFFMSPTATWNLYRHNPWYLSWQQETWAIIFSVACLIAVAVIMAWIDGKKLSVWHWAIQPNAVISVLIVSSKAALMISTASCVSQLKWTHFQKKPRTLKDLEGFDDASRGAYGSLCLLMSRSGYLNIAVTLGCAVTVLVLAMETFGQQLLSFPERRVAVANETASFPVIQNFEAMPSWGGHGRQLSDRLLKSRLGLMESIYGQTTESPFDCGASSCSWDSHVTLGLCSSCRDISSAPGDCVIKITSTPSSYLNMQNELVKTTYNVTTLECNYDAAGGIPTAGGYNVTTIRAQNLTGIVSPKPDPNNASAWYYKTAIDIKTWNDEGFWYKGQPAVTMNFSAIVTNDTWKRPQITTCTLSYCAWLYENSTAQGQDFNDGKLGKYILGYESIKRGYTGQGASASMSQTNYTFRANGTGFPSDRHNDTFVVYGDASSEMFSHLVTILESSTYDYQTGSNASSAGLGDALIMNPKITELADRMTISLTNVWRQYQSSPAMGVAWESVAFIHVEWPCLALPAVAVMSAGIVLLMTLLQNRRTVLWKSSVLPYSFRVLHGWDDTEFDLETLEEIRNRAKEMTGQLVGNENERVRLVKACA</sequence>
<feature type="transmembrane region" description="Helical" evidence="2">
    <location>
        <begin position="119"/>
        <end position="139"/>
    </location>
</feature>
<feature type="region of interest" description="Disordered" evidence="1">
    <location>
        <begin position="1"/>
        <end position="47"/>
    </location>
</feature>
<dbReference type="Pfam" id="PF11374">
    <property type="entry name" value="DUF3176"/>
    <property type="match status" value="1"/>
</dbReference>
<evidence type="ECO:0000256" key="2">
    <source>
        <dbReference type="SAM" id="Phobius"/>
    </source>
</evidence>
<name>A0ABR0TPU3_AURPU</name>
<keyword evidence="4" id="KW-1185">Reference proteome</keyword>
<dbReference type="Proteomes" id="UP001341245">
    <property type="component" value="Unassembled WGS sequence"/>
</dbReference>
<evidence type="ECO:0000256" key="1">
    <source>
        <dbReference type="SAM" id="MobiDB-lite"/>
    </source>
</evidence>
<keyword evidence="2" id="KW-1133">Transmembrane helix</keyword>
<gene>
    <name evidence="3" type="ORF">QM012_007527</name>
</gene>
<evidence type="ECO:0000313" key="3">
    <source>
        <dbReference type="EMBL" id="KAK6005885.1"/>
    </source>
</evidence>
<protein>
    <submittedName>
        <fullName evidence="3">Uncharacterized protein</fullName>
    </submittedName>
</protein>
<reference evidence="3 4" key="1">
    <citation type="submission" date="2023-11" db="EMBL/GenBank/DDBJ databases">
        <title>Draft genome sequence and annotation of the polyextremotolerant black yeast-like fungus Aureobasidium pullulans NRRL 62042.</title>
        <authorList>
            <person name="Dielentheis-Frenken M.R.E."/>
            <person name="Wibberg D."/>
            <person name="Blank L.M."/>
            <person name="Tiso T."/>
        </authorList>
    </citation>
    <scope>NUCLEOTIDE SEQUENCE [LARGE SCALE GENOMIC DNA]</scope>
    <source>
        <strain evidence="3 4">NRRL 62042</strain>
    </source>
</reference>
<feature type="compositionally biased region" description="Low complexity" evidence="1">
    <location>
        <begin position="16"/>
        <end position="28"/>
    </location>
</feature>
<feature type="transmembrane region" description="Helical" evidence="2">
    <location>
        <begin position="177"/>
        <end position="195"/>
    </location>
</feature>
<keyword evidence="2" id="KW-0472">Membrane</keyword>
<comment type="caution">
    <text evidence="3">The sequence shown here is derived from an EMBL/GenBank/DDBJ whole genome shotgun (WGS) entry which is preliminary data.</text>
</comment>
<dbReference type="PANTHER" id="PTHR35394:SF5">
    <property type="entry name" value="DUF3176 DOMAIN-CONTAINING PROTEIN"/>
    <property type="match status" value="1"/>
</dbReference>
<feature type="transmembrane region" description="Helical" evidence="2">
    <location>
        <begin position="80"/>
        <end position="99"/>
    </location>
</feature>
<dbReference type="InterPro" id="IPR021514">
    <property type="entry name" value="DUF3176"/>
</dbReference>
<accession>A0ABR0TPU3</accession>
<feature type="transmembrane region" description="Helical" evidence="2">
    <location>
        <begin position="565"/>
        <end position="584"/>
    </location>
</feature>
<evidence type="ECO:0000313" key="4">
    <source>
        <dbReference type="Proteomes" id="UP001341245"/>
    </source>
</evidence>
<proteinExistence type="predicted"/>
<organism evidence="3 4">
    <name type="scientific">Aureobasidium pullulans</name>
    <name type="common">Black yeast</name>
    <name type="synonym">Pullularia pullulans</name>
    <dbReference type="NCBI Taxonomy" id="5580"/>
    <lineage>
        <taxon>Eukaryota</taxon>
        <taxon>Fungi</taxon>
        <taxon>Dikarya</taxon>
        <taxon>Ascomycota</taxon>
        <taxon>Pezizomycotina</taxon>
        <taxon>Dothideomycetes</taxon>
        <taxon>Dothideomycetidae</taxon>
        <taxon>Dothideales</taxon>
        <taxon>Saccotheciaceae</taxon>
        <taxon>Aureobasidium</taxon>
    </lineage>
</organism>
<keyword evidence="2" id="KW-0812">Transmembrane</keyword>
<dbReference type="PANTHER" id="PTHR35394">
    <property type="entry name" value="DUF3176 DOMAIN-CONTAINING PROTEIN"/>
    <property type="match status" value="1"/>
</dbReference>